<sequence>MPRPKPLSNISSAVHANTTDHVLTPRTPRSRFQTHDAVEDHYDEVDLCDSRLRGGQTVPLLVEEHETRKSTSKFQRLRSSSRSLDIPLILGVLSACFLFGLLVISYRYPGSLQVYFGVQAPQQSQDTDIELPSEVPLHPSEYVAQCRALNRGFMAHGDYWDKPFMDMASYNTAEDEEDSIAENEDGEAAICSKTITYLLDGEVGLLADLALIAQAAALARERNRTFIIDDTYWNRGKWMDYFENTTDLQPGPEPGCLSPRTKGMCCFDLEHPNVDLAIFSDLVACPRIARHWVNSQFPPLEAMSKRPQVITAHTSRYHFGHAFAEHYEDAYGRNLNRLRPIYNAAHESLASAIQPNANLDALIRAARHEFRNSTRSDDSYLSVHIRRGDRKLRFSGPDVLYVPTSEYVSAMKATQDRLPILHDEDTPIYFASDSLTAELEFANAYAGRFFSLRQSASSEFRQLASTDGYDQKEFNKLSDEARVRLTKGMVVDFALLSGAWTKQGDPAPRASVCTKSSNVCKMIAVGLGWDNAFGKVDETGETDEDRKGWVEIEEKGTIVPVWTAFELF</sequence>
<reference evidence="3 4" key="1">
    <citation type="journal article" name="Sci. Rep.">
        <title>Telomere-to-telomere assembled and centromere annotated genomes of the two main subspecies of the button mushroom Agaricus bisporus reveal especially polymorphic chromosome ends.</title>
        <authorList>
            <person name="Sonnenberg A.S.M."/>
            <person name="Sedaghat-Telgerd N."/>
            <person name="Lavrijssen B."/>
            <person name="Ohm R.A."/>
            <person name="Hendrickx P.M."/>
            <person name="Scholtmeijer K."/>
            <person name="Baars J.J.P."/>
            <person name="van Peer A."/>
        </authorList>
    </citation>
    <scope>NUCLEOTIDE SEQUENCE [LARGE SCALE GENOMIC DNA]</scope>
    <source>
        <strain evidence="3 4">H119_p4</strain>
    </source>
</reference>
<dbReference type="GO" id="GO:0046921">
    <property type="term" value="F:alpha-(1-&gt;6)-fucosyltransferase activity"/>
    <property type="evidence" value="ECO:0007669"/>
    <property type="project" value="TreeGrafter"/>
</dbReference>
<dbReference type="PANTHER" id="PTHR13132">
    <property type="entry name" value="ALPHA- 1,6 -FUCOSYLTRANSFERASE"/>
    <property type="match status" value="1"/>
</dbReference>
<comment type="caution">
    <text evidence="3">The sequence shown here is derived from an EMBL/GenBank/DDBJ whole genome shotgun (WGS) entry which is preliminary data.</text>
</comment>
<dbReference type="AlphaFoldDB" id="A0A8H7FAM8"/>
<feature type="compositionally biased region" description="Polar residues" evidence="1">
    <location>
        <begin position="8"/>
        <end position="21"/>
    </location>
</feature>
<keyword evidence="2" id="KW-0812">Transmembrane</keyword>
<dbReference type="Gene3D" id="3.40.50.11350">
    <property type="match status" value="1"/>
</dbReference>
<gene>
    <name evidence="3" type="ORF">Agabi119p4_424</name>
</gene>
<dbReference type="PANTHER" id="PTHR13132:SF29">
    <property type="entry name" value="ALPHA-(1,6)-FUCOSYLTRANSFERASE"/>
    <property type="match status" value="1"/>
</dbReference>
<evidence type="ECO:0000313" key="3">
    <source>
        <dbReference type="EMBL" id="KAF7784259.1"/>
    </source>
</evidence>
<keyword evidence="2" id="KW-1133">Transmembrane helix</keyword>
<accession>A0A8H7FAM8</accession>
<evidence type="ECO:0000313" key="4">
    <source>
        <dbReference type="Proteomes" id="UP000629468"/>
    </source>
</evidence>
<organism evidence="3 4">
    <name type="scientific">Agaricus bisporus var. burnettii</name>
    <dbReference type="NCBI Taxonomy" id="192524"/>
    <lineage>
        <taxon>Eukaryota</taxon>
        <taxon>Fungi</taxon>
        <taxon>Dikarya</taxon>
        <taxon>Basidiomycota</taxon>
        <taxon>Agaricomycotina</taxon>
        <taxon>Agaricomycetes</taxon>
        <taxon>Agaricomycetidae</taxon>
        <taxon>Agaricales</taxon>
        <taxon>Agaricineae</taxon>
        <taxon>Agaricaceae</taxon>
        <taxon>Agaricus</taxon>
    </lineage>
</organism>
<protein>
    <submittedName>
        <fullName evidence="3">Uncharacterized protein</fullName>
    </submittedName>
</protein>
<evidence type="ECO:0000256" key="2">
    <source>
        <dbReference type="SAM" id="Phobius"/>
    </source>
</evidence>
<evidence type="ECO:0000256" key="1">
    <source>
        <dbReference type="SAM" id="MobiDB-lite"/>
    </source>
</evidence>
<dbReference type="Proteomes" id="UP000629468">
    <property type="component" value="Unassembled WGS sequence"/>
</dbReference>
<keyword evidence="2" id="KW-0472">Membrane</keyword>
<feature type="transmembrane region" description="Helical" evidence="2">
    <location>
        <begin position="86"/>
        <end position="106"/>
    </location>
</feature>
<proteinExistence type="predicted"/>
<name>A0A8H7FAM8_AGABI</name>
<dbReference type="GO" id="GO:0006487">
    <property type="term" value="P:protein N-linked glycosylation"/>
    <property type="evidence" value="ECO:0007669"/>
    <property type="project" value="TreeGrafter"/>
</dbReference>
<dbReference type="EMBL" id="JABXXO010000001">
    <property type="protein sequence ID" value="KAF7784259.1"/>
    <property type="molecule type" value="Genomic_DNA"/>
</dbReference>
<feature type="region of interest" description="Disordered" evidence="1">
    <location>
        <begin position="1"/>
        <end position="36"/>
    </location>
</feature>